<feature type="transmembrane region" description="Helical" evidence="1">
    <location>
        <begin position="16"/>
        <end position="34"/>
    </location>
</feature>
<protein>
    <submittedName>
        <fullName evidence="2">Uncharacterized protein</fullName>
    </submittedName>
</protein>
<feature type="transmembrane region" description="Helical" evidence="1">
    <location>
        <begin position="188"/>
        <end position="207"/>
    </location>
</feature>
<reference evidence="2 3" key="1">
    <citation type="submission" date="2020-08" db="EMBL/GenBank/DDBJ databases">
        <title>Bridging the membrane lipid divide: bacteria of the FCB group superphylum have the potential to synthesize archaeal ether lipids.</title>
        <authorList>
            <person name="Villanueva L."/>
            <person name="Von Meijenfeldt F.A.B."/>
            <person name="Westbye A.B."/>
            <person name="Yadav S."/>
            <person name="Hopmans E.C."/>
            <person name="Dutilh B.E."/>
            <person name="Sinninghe Damste J.S."/>
        </authorList>
    </citation>
    <scope>NUCLEOTIDE SEQUENCE [LARGE SCALE GENOMIC DNA]</scope>
    <source>
        <strain evidence="2">NIOZ-UU36</strain>
    </source>
</reference>
<name>A0A8J6NPF8_9CHLR</name>
<proteinExistence type="predicted"/>
<evidence type="ECO:0000313" key="2">
    <source>
        <dbReference type="EMBL" id="MBC8336798.1"/>
    </source>
</evidence>
<evidence type="ECO:0000313" key="3">
    <source>
        <dbReference type="Proteomes" id="UP000614469"/>
    </source>
</evidence>
<organism evidence="2 3">
    <name type="scientific">Candidatus Desulfolinea nitratireducens</name>
    <dbReference type="NCBI Taxonomy" id="2841698"/>
    <lineage>
        <taxon>Bacteria</taxon>
        <taxon>Bacillati</taxon>
        <taxon>Chloroflexota</taxon>
        <taxon>Anaerolineae</taxon>
        <taxon>Anaerolineales</taxon>
        <taxon>Anaerolineales incertae sedis</taxon>
        <taxon>Candidatus Desulfolinea</taxon>
    </lineage>
</organism>
<sequence length="248" mass="28023">MLFEYSGRGINGLTQQPIFFMFIFGIYFSFFAMLEDLMVRHKLTNFQVFLIAVSWGTLVEAFVTGNLYDPDASFGITLVGVNIVNFIIISVFAWGIVQSNITLYLANRLQPRDWDHPKMGTLGWIVCILYQIGIVLVAMQSPVTPKSQLAGYIALLIFEAAMLTILVYSLKNPREDKPKFSPVPLMDFLAFGSVVIFLILGTFFVDWKAVVTQHSLNRTAIVLEVIWTIIAGVTFIIYRMVSRKEIAV</sequence>
<feature type="transmembrane region" description="Helical" evidence="1">
    <location>
        <begin position="118"/>
        <end position="137"/>
    </location>
</feature>
<comment type="caution">
    <text evidence="2">The sequence shown here is derived from an EMBL/GenBank/DDBJ whole genome shotgun (WGS) entry which is preliminary data.</text>
</comment>
<dbReference type="Proteomes" id="UP000614469">
    <property type="component" value="Unassembled WGS sequence"/>
</dbReference>
<keyword evidence="1" id="KW-0812">Transmembrane</keyword>
<evidence type="ECO:0000256" key="1">
    <source>
        <dbReference type="SAM" id="Phobius"/>
    </source>
</evidence>
<feature type="transmembrane region" description="Helical" evidence="1">
    <location>
        <begin position="74"/>
        <end position="97"/>
    </location>
</feature>
<dbReference type="AlphaFoldDB" id="A0A8J6NPF8"/>
<dbReference type="EMBL" id="JACNJN010000195">
    <property type="protein sequence ID" value="MBC8336798.1"/>
    <property type="molecule type" value="Genomic_DNA"/>
</dbReference>
<feature type="transmembrane region" description="Helical" evidence="1">
    <location>
        <begin position="149"/>
        <end position="168"/>
    </location>
</feature>
<accession>A0A8J6NPF8</accession>
<gene>
    <name evidence="2" type="ORF">H8E29_16165</name>
</gene>
<feature type="transmembrane region" description="Helical" evidence="1">
    <location>
        <begin position="219"/>
        <end position="238"/>
    </location>
</feature>
<feature type="transmembrane region" description="Helical" evidence="1">
    <location>
        <begin position="46"/>
        <end position="68"/>
    </location>
</feature>
<keyword evidence="1" id="KW-0472">Membrane</keyword>
<keyword evidence="1" id="KW-1133">Transmembrane helix</keyword>